<organism evidence="4">
    <name type="scientific">Arundo donax</name>
    <name type="common">Giant reed</name>
    <name type="synonym">Donax arundinaceus</name>
    <dbReference type="NCBI Taxonomy" id="35708"/>
    <lineage>
        <taxon>Eukaryota</taxon>
        <taxon>Viridiplantae</taxon>
        <taxon>Streptophyta</taxon>
        <taxon>Embryophyta</taxon>
        <taxon>Tracheophyta</taxon>
        <taxon>Spermatophyta</taxon>
        <taxon>Magnoliopsida</taxon>
        <taxon>Liliopsida</taxon>
        <taxon>Poales</taxon>
        <taxon>Poaceae</taxon>
        <taxon>PACMAD clade</taxon>
        <taxon>Arundinoideae</taxon>
        <taxon>Arundineae</taxon>
        <taxon>Arundo</taxon>
    </lineage>
</organism>
<evidence type="ECO:0000256" key="1">
    <source>
        <dbReference type="ARBA" id="ARBA00022737"/>
    </source>
</evidence>
<keyword evidence="2" id="KW-0809">Transit peptide</keyword>
<feature type="repeat" description="PPR" evidence="3">
    <location>
        <begin position="1"/>
        <end position="27"/>
    </location>
</feature>
<evidence type="ECO:0000256" key="2">
    <source>
        <dbReference type="ARBA" id="ARBA00022946"/>
    </source>
</evidence>
<dbReference type="PROSITE" id="PS51375">
    <property type="entry name" value="PPR"/>
    <property type="match status" value="1"/>
</dbReference>
<dbReference type="InterPro" id="IPR011990">
    <property type="entry name" value="TPR-like_helical_dom_sf"/>
</dbReference>
<dbReference type="EMBL" id="GBRH01161766">
    <property type="protein sequence ID" value="JAE36130.1"/>
    <property type="molecule type" value="Transcribed_RNA"/>
</dbReference>
<proteinExistence type="predicted"/>
<dbReference type="NCBIfam" id="TIGR00756">
    <property type="entry name" value="PPR"/>
    <property type="match status" value="1"/>
</dbReference>
<dbReference type="InterPro" id="IPR002885">
    <property type="entry name" value="PPR_rpt"/>
</dbReference>
<dbReference type="AlphaFoldDB" id="A0A0A9HG79"/>
<evidence type="ECO:0000313" key="4">
    <source>
        <dbReference type="EMBL" id="JAE36130.1"/>
    </source>
</evidence>
<reference evidence="4" key="1">
    <citation type="submission" date="2014-09" db="EMBL/GenBank/DDBJ databases">
        <authorList>
            <person name="Magalhaes I.L.F."/>
            <person name="Oliveira U."/>
            <person name="Santos F.R."/>
            <person name="Vidigal T.H.D.A."/>
            <person name="Brescovit A.D."/>
            <person name="Santos A.J."/>
        </authorList>
    </citation>
    <scope>NUCLEOTIDE SEQUENCE</scope>
    <source>
        <tissue evidence="4">Shoot tissue taken approximately 20 cm above the soil surface</tissue>
    </source>
</reference>
<protein>
    <recommendedName>
        <fullName evidence="5">Pentatricopeptide repeat-containing protein</fullName>
    </recommendedName>
</protein>
<accession>A0A0A9HG79</accession>
<keyword evidence="1" id="KW-0677">Repeat</keyword>
<evidence type="ECO:0000256" key="3">
    <source>
        <dbReference type="PROSITE-ProRule" id="PRU00708"/>
    </source>
</evidence>
<name>A0A0A9HG79_ARUDO</name>
<sequence>MSAYFQAGKVDDALDLFTQMRTTGIHVCSGTYEVLVHGLQKAERKQESEHYLRERMDMQWHLQYRDQCPTEDSLCNHLFCGPHG</sequence>
<reference evidence="4" key="2">
    <citation type="journal article" date="2015" name="Data Brief">
        <title>Shoot transcriptome of the giant reed, Arundo donax.</title>
        <authorList>
            <person name="Barrero R.A."/>
            <person name="Guerrero F.D."/>
            <person name="Moolhuijzen P."/>
            <person name="Goolsby J.A."/>
            <person name="Tidwell J."/>
            <person name="Bellgard S.E."/>
            <person name="Bellgard M.I."/>
        </authorList>
    </citation>
    <scope>NUCLEOTIDE SEQUENCE</scope>
    <source>
        <tissue evidence="4">Shoot tissue taken approximately 20 cm above the soil surface</tissue>
    </source>
</reference>
<evidence type="ECO:0008006" key="5">
    <source>
        <dbReference type="Google" id="ProtNLM"/>
    </source>
</evidence>
<dbReference type="Gene3D" id="1.25.40.10">
    <property type="entry name" value="Tetratricopeptide repeat domain"/>
    <property type="match status" value="1"/>
</dbReference>